<sequence>MNTLFWLIVAGLILAALAMLVPALLKKQLPVDDDHQQRNIKIARQRLAELKQQLQDGVLTQTQFDEQYAELQLILNDDIQAAVLTQPSNRQGRWVIPLLALLLPCLSVFIYLMLGDVNALNKIELQANETKAAENVAQMIAKLEQRLRQQPDDMEGWKMLARSYSYLQQYQQAADVYAKLYRMQPEDIDVQLQYANNLAMSRGGRMAGEPEQLIGRVLQKQPENNNALWLAGMAKAEQGDYKQAKHYWEKLAALLPANSESLPQVRQMLAALDAELAKQAAAVPAVEIQVRVDIDTDTALKAKLPADTTLFIYAQAVTGPKMPLAIVRKQLADLPLKLVLNDSMAMQPSTHLGDYRQLRIVARLSQSGQATTQPGDLIGSTELSQPFADRVATVLINQEVK</sequence>
<evidence type="ECO:0000256" key="6">
    <source>
        <dbReference type="SAM" id="Phobius"/>
    </source>
</evidence>
<dbReference type="Proteomes" id="UP001524586">
    <property type="component" value="Unassembled WGS sequence"/>
</dbReference>
<evidence type="ECO:0000259" key="8">
    <source>
        <dbReference type="Pfam" id="PF23914"/>
    </source>
</evidence>
<evidence type="ECO:0000313" key="10">
    <source>
        <dbReference type="Proteomes" id="UP001524586"/>
    </source>
</evidence>
<feature type="domain" description="Cytochrome c-type biogenesis protein H Ig-like" evidence="7">
    <location>
        <begin position="290"/>
        <end position="397"/>
    </location>
</feature>
<dbReference type="SUPFAM" id="SSF48452">
    <property type="entry name" value="TPR-like"/>
    <property type="match status" value="1"/>
</dbReference>
<dbReference type="SMART" id="SM00028">
    <property type="entry name" value="TPR"/>
    <property type="match status" value="2"/>
</dbReference>
<keyword evidence="6" id="KW-0472">Membrane</keyword>
<comment type="subcellular location">
    <subcellularLocation>
        <location evidence="1">Cell envelope</location>
    </subcellularLocation>
</comment>
<dbReference type="InterPro" id="IPR056413">
    <property type="entry name" value="TPR_CcmH_CycH"/>
</dbReference>
<gene>
    <name evidence="9" type="primary">ccmI</name>
    <name evidence="9" type="ORF">NP596_07965</name>
</gene>
<dbReference type="PROSITE" id="PS50005">
    <property type="entry name" value="TPR"/>
    <property type="match status" value="2"/>
</dbReference>
<accession>A0ABT1U5M4</accession>
<evidence type="ECO:0000256" key="5">
    <source>
        <dbReference type="PROSITE-ProRule" id="PRU00339"/>
    </source>
</evidence>
<dbReference type="Pfam" id="PF23914">
    <property type="entry name" value="TPR_CcmH_CycH"/>
    <property type="match status" value="1"/>
</dbReference>
<dbReference type="InterPro" id="IPR011990">
    <property type="entry name" value="TPR-like_helical_dom_sf"/>
</dbReference>
<proteinExistence type="predicted"/>
<feature type="repeat" description="TPR" evidence="5">
    <location>
        <begin position="225"/>
        <end position="258"/>
    </location>
</feature>
<keyword evidence="2" id="KW-0677">Repeat</keyword>
<dbReference type="Gene3D" id="1.25.40.10">
    <property type="entry name" value="Tetratricopeptide repeat domain"/>
    <property type="match status" value="1"/>
</dbReference>
<feature type="transmembrane region" description="Helical" evidence="6">
    <location>
        <begin position="94"/>
        <end position="114"/>
    </location>
</feature>
<evidence type="ECO:0000256" key="4">
    <source>
        <dbReference type="ARBA" id="ARBA00022803"/>
    </source>
</evidence>
<dbReference type="PANTHER" id="PTHR47870:SF1">
    <property type="entry name" value="CYTOCHROME C-TYPE BIOGENESIS PROTEIN CCMH"/>
    <property type="match status" value="1"/>
</dbReference>
<feature type="repeat" description="TPR" evidence="5">
    <location>
        <begin position="154"/>
        <end position="187"/>
    </location>
</feature>
<dbReference type="RefSeq" id="WP_256614776.1">
    <property type="nucleotide sequence ID" value="NZ_JANIBK010000030.1"/>
</dbReference>
<protein>
    <submittedName>
        <fullName evidence="9">C-type cytochrome biogenesis protein CcmI</fullName>
    </submittedName>
</protein>
<dbReference type="PANTHER" id="PTHR47870">
    <property type="entry name" value="CYTOCHROME C-TYPE BIOGENESIS PROTEIN CCMH"/>
    <property type="match status" value="1"/>
</dbReference>
<keyword evidence="6" id="KW-0812">Transmembrane</keyword>
<evidence type="ECO:0000259" key="7">
    <source>
        <dbReference type="Pfam" id="PF23892"/>
    </source>
</evidence>
<evidence type="ECO:0000313" key="9">
    <source>
        <dbReference type="EMBL" id="MCQ8128391.1"/>
    </source>
</evidence>
<dbReference type="InterPro" id="IPR019734">
    <property type="entry name" value="TPR_rpt"/>
</dbReference>
<dbReference type="Pfam" id="PF23892">
    <property type="entry name" value="Ig_CycH"/>
    <property type="match status" value="1"/>
</dbReference>
<comment type="caution">
    <text evidence="9">The sequence shown here is derived from an EMBL/GenBank/DDBJ whole genome shotgun (WGS) entry which is preliminary data.</text>
</comment>
<keyword evidence="6" id="KW-1133">Transmembrane helix</keyword>
<keyword evidence="3" id="KW-0201">Cytochrome c-type biogenesis</keyword>
<dbReference type="InterPro" id="IPR056412">
    <property type="entry name" value="Ig_CycH"/>
</dbReference>
<organism evidence="9 10">
    <name type="scientific">Methylomonas rivi</name>
    <dbReference type="NCBI Taxonomy" id="2952226"/>
    <lineage>
        <taxon>Bacteria</taxon>
        <taxon>Pseudomonadati</taxon>
        <taxon>Pseudomonadota</taxon>
        <taxon>Gammaproteobacteria</taxon>
        <taxon>Methylococcales</taxon>
        <taxon>Methylococcaceae</taxon>
        <taxon>Methylomonas</taxon>
    </lineage>
</organism>
<keyword evidence="10" id="KW-1185">Reference proteome</keyword>
<keyword evidence="4 5" id="KW-0802">TPR repeat</keyword>
<evidence type="ECO:0000256" key="3">
    <source>
        <dbReference type="ARBA" id="ARBA00022748"/>
    </source>
</evidence>
<dbReference type="InterPro" id="IPR051263">
    <property type="entry name" value="C-type_cytochrome_biogenesis"/>
</dbReference>
<evidence type="ECO:0000256" key="1">
    <source>
        <dbReference type="ARBA" id="ARBA00004196"/>
    </source>
</evidence>
<evidence type="ECO:0000256" key="2">
    <source>
        <dbReference type="ARBA" id="ARBA00022737"/>
    </source>
</evidence>
<dbReference type="NCBIfam" id="TIGR03142">
    <property type="entry name" value="cytochro_ccmI"/>
    <property type="match status" value="1"/>
</dbReference>
<reference evidence="9 10" key="1">
    <citation type="submission" date="2022-07" db="EMBL/GenBank/DDBJ databases">
        <title>Methylomonas rivi sp. nov., Methylomonas rosea sp. nov., Methylomonas aureus sp. nov. and Methylomonas subterranea sp. nov., four novel methanotrophs isolated from a freshwater creek and the deep terrestrial subsurface.</title>
        <authorList>
            <person name="Abin C."/>
            <person name="Sankaranarayanan K."/>
            <person name="Garner C."/>
            <person name="Sindelar R."/>
            <person name="Kotary K."/>
            <person name="Garner R."/>
            <person name="Barclay S."/>
            <person name="Lawson P."/>
            <person name="Krumholz L."/>
        </authorList>
    </citation>
    <scope>NUCLEOTIDE SEQUENCE [LARGE SCALE GENOMIC DNA]</scope>
    <source>
        <strain evidence="9 10">WSC-6</strain>
    </source>
</reference>
<dbReference type="InterPro" id="IPR017560">
    <property type="entry name" value="Cyt_c_biogenesis_CcmI"/>
</dbReference>
<feature type="transmembrane region" description="Helical" evidence="6">
    <location>
        <begin position="6"/>
        <end position="25"/>
    </location>
</feature>
<feature type="domain" description="Cytochrome c-type biogenesis protein H TPR" evidence="8">
    <location>
        <begin position="124"/>
        <end position="260"/>
    </location>
</feature>
<dbReference type="EMBL" id="JANIBK010000030">
    <property type="protein sequence ID" value="MCQ8128391.1"/>
    <property type="molecule type" value="Genomic_DNA"/>
</dbReference>
<name>A0ABT1U5M4_9GAMM</name>